<evidence type="ECO:0008006" key="5">
    <source>
        <dbReference type="Google" id="ProtNLM"/>
    </source>
</evidence>
<protein>
    <recommendedName>
        <fullName evidence="5">RdlA protein</fullName>
    </recommendedName>
</protein>
<dbReference type="AlphaFoldDB" id="A0A3G2JFU6"/>
<feature type="chain" id="PRO_5018113002" description="RdlA protein" evidence="2">
    <location>
        <begin position="28"/>
        <end position="160"/>
    </location>
</feature>
<feature type="region of interest" description="Disordered" evidence="1">
    <location>
        <begin position="20"/>
        <end position="105"/>
    </location>
</feature>
<name>A0A3G2JFU6_9ACTN</name>
<keyword evidence="4" id="KW-1185">Reference proteome</keyword>
<sequence>MRKLQKVALVVAAAGGLAAAGAGPSSAVTPAHNGAAPVPVSQSDAQAASATSSQATAQTYGSPAAPQQAAPQRGTEVAPQVNPQLNPQLSPQLSPPAPQSVQGGAVNQSNLFRPYQECSPQTLLGANVPIALLAASETKGVDCTQANSQANSLASAQQQR</sequence>
<evidence type="ECO:0000313" key="3">
    <source>
        <dbReference type="EMBL" id="AYN41268.1"/>
    </source>
</evidence>
<dbReference type="RefSeq" id="WP_121788707.1">
    <property type="nucleotide sequence ID" value="NZ_CP033073.1"/>
</dbReference>
<organism evidence="3 4">
    <name type="scientific">Streptomyces dangxiongensis</name>
    <dbReference type="NCBI Taxonomy" id="1442032"/>
    <lineage>
        <taxon>Bacteria</taxon>
        <taxon>Bacillati</taxon>
        <taxon>Actinomycetota</taxon>
        <taxon>Actinomycetes</taxon>
        <taxon>Kitasatosporales</taxon>
        <taxon>Streptomycetaceae</taxon>
        <taxon>Streptomyces</taxon>
    </lineage>
</organism>
<dbReference type="Proteomes" id="UP000268329">
    <property type="component" value="Chromosome"/>
</dbReference>
<evidence type="ECO:0000256" key="2">
    <source>
        <dbReference type="SAM" id="SignalP"/>
    </source>
</evidence>
<feature type="compositionally biased region" description="Low complexity" evidence="1">
    <location>
        <begin position="41"/>
        <end position="92"/>
    </location>
</feature>
<keyword evidence="2" id="KW-0732">Signal</keyword>
<reference evidence="3 4" key="1">
    <citation type="submission" date="2018-10" db="EMBL/GenBank/DDBJ databases">
        <title>The genome of Streptomyces dangxiongensis Z022.</title>
        <authorList>
            <person name="Zhang B."/>
        </authorList>
    </citation>
    <scope>NUCLEOTIDE SEQUENCE [LARGE SCALE GENOMIC DNA]</scope>
    <source>
        <strain evidence="3 4">Z022</strain>
    </source>
</reference>
<dbReference type="OrthoDB" id="4209931at2"/>
<dbReference type="EMBL" id="CP033073">
    <property type="protein sequence ID" value="AYN41268.1"/>
    <property type="molecule type" value="Genomic_DNA"/>
</dbReference>
<gene>
    <name evidence="3" type="ORF">D9753_22955</name>
</gene>
<proteinExistence type="predicted"/>
<dbReference type="KEGG" id="sdd:D9753_22955"/>
<feature type="signal peptide" evidence="2">
    <location>
        <begin position="1"/>
        <end position="27"/>
    </location>
</feature>
<evidence type="ECO:0000313" key="4">
    <source>
        <dbReference type="Proteomes" id="UP000268329"/>
    </source>
</evidence>
<feature type="compositionally biased region" description="Low complexity" evidence="1">
    <location>
        <begin position="20"/>
        <end position="31"/>
    </location>
</feature>
<evidence type="ECO:0000256" key="1">
    <source>
        <dbReference type="SAM" id="MobiDB-lite"/>
    </source>
</evidence>
<accession>A0A3G2JFU6</accession>